<comment type="caution">
    <text evidence="13">The sequence shown here is derived from an EMBL/GenBank/DDBJ whole genome shotgun (WGS) entry which is preliminary data.</text>
</comment>
<comment type="function">
    <text evidence="7">Catalyzes the addition of meso-diaminopimelic acid to the nucleotide precursor UDP-N-acetylmuramoyl-L-alanyl-D-glutamate (UMAG) in the biosynthesis of bacterial cell-wall peptidoglycan.</text>
</comment>
<dbReference type="GO" id="GO:0005524">
    <property type="term" value="F:ATP binding"/>
    <property type="evidence" value="ECO:0007669"/>
    <property type="project" value="UniProtKB-UniRule"/>
</dbReference>
<name>A0A2T0ZYJ2_9ACTN</name>
<dbReference type="InterPro" id="IPR036615">
    <property type="entry name" value="Mur_ligase_C_dom_sf"/>
</dbReference>
<feature type="binding site" evidence="7">
    <location>
        <position position="468"/>
    </location>
    <ligand>
        <name>meso-2,6-diaminopimelate</name>
        <dbReference type="ChEBI" id="CHEBI:57791"/>
    </ligand>
</feature>
<feature type="short sequence motif" description="Meso-diaminopimelate recognition motif" evidence="7">
    <location>
        <begin position="412"/>
        <end position="415"/>
    </location>
</feature>
<feature type="binding site" evidence="7">
    <location>
        <position position="472"/>
    </location>
    <ligand>
        <name>meso-2,6-diaminopimelate</name>
        <dbReference type="ChEBI" id="CHEBI:57791"/>
    </ligand>
</feature>
<feature type="binding site" evidence="7">
    <location>
        <position position="188"/>
    </location>
    <ligand>
        <name>UDP-N-acetyl-alpha-D-muramoyl-L-alanyl-D-glutamate</name>
        <dbReference type="ChEBI" id="CHEBI:83900"/>
    </ligand>
</feature>
<proteinExistence type="inferred from homology"/>
<comment type="caution">
    <text evidence="7">Lacks conserved residue(s) required for the propagation of feature annotation.</text>
</comment>
<dbReference type="GO" id="GO:0005737">
    <property type="term" value="C:cytoplasm"/>
    <property type="evidence" value="ECO:0007669"/>
    <property type="project" value="UniProtKB-SubCell"/>
</dbReference>
<feature type="region of interest" description="Disordered" evidence="9">
    <location>
        <begin position="497"/>
        <end position="520"/>
    </location>
</feature>
<evidence type="ECO:0000256" key="9">
    <source>
        <dbReference type="SAM" id="MobiDB-lite"/>
    </source>
</evidence>
<accession>A0A2T0ZYJ2</accession>
<dbReference type="Pfam" id="PF01225">
    <property type="entry name" value="Mur_ligase"/>
    <property type="match status" value="1"/>
</dbReference>
<dbReference type="Gene3D" id="3.90.190.20">
    <property type="entry name" value="Mur ligase, C-terminal domain"/>
    <property type="match status" value="1"/>
</dbReference>
<dbReference type="EC" id="6.3.2.13" evidence="7"/>
<dbReference type="InterPro" id="IPR013221">
    <property type="entry name" value="Mur_ligase_cen"/>
</dbReference>
<keyword evidence="14" id="KW-1185">Reference proteome</keyword>
<dbReference type="Pfam" id="PF08245">
    <property type="entry name" value="Mur_ligase_M"/>
    <property type="match status" value="1"/>
</dbReference>
<comment type="PTM">
    <text evidence="7">Carboxylation is probably crucial for Mg(2+) binding and, consequently, for the gamma-phosphate positioning of ATP.</text>
</comment>
<keyword evidence="7 13" id="KW-0436">Ligase</keyword>
<dbReference type="NCBIfam" id="NF001126">
    <property type="entry name" value="PRK00139.1-4"/>
    <property type="match status" value="1"/>
</dbReference>
<gene>
    <name evidence="7" type="primary">murE</name>
    <name evidence="13" type="ORF">CLV47_110138</name>
</gene>
<dbReference type="UniPathway" id="UPA00219"/>
<evidence type="ECO:0000256" key="3">
    <source>
        <dbReference type="ARBA" id="ARBA00022960"/>
    </source>
</evidence>
<keyword evidence="6 7" id="KW-0961">Cell wall biogenesis/degradation</keyword>
<reference evidence="13 14" key="1">
    <citation type="submission" date="2018-03" db="EMBL/GenBank/DDBJ databases">
        <title>Genomic Encyclopedia of Archaeal and Bacterial Type Strains, Phase II (KMG-II): from individual species to whole genera.</title>
        <authorList>
            <person name="Goeker M."/>
        </authorList>
    </citation>
    <scope>NUCLEOTIDE SEQUENCE [LARGE SCALE GENOMIC DNA]</scope>
    <source>
        <strain evidence="13 14">DSM 100065</strain>
    </source>
</reference>
<keyword evidence="7" id="KW-0963">Cytoplasm</keyword>
<keyword evidence="7" id="KW-0460">Magnesium</keyword>
<comment type="pathway">
    <text evidence="7 8">Cell wall biogenesis; peptidoglycan biosynthesis.</text>
</comment>
<dbReference type="OrthoDB" id="9800958at2"/>
<dbReference type="GO" id="GO:0008360">
    <property type="term" value="P:regulation of cell shape"/>
    <property type="evidence" value="ECO:0007669"/>
    <property type="project" value="UniProtKB-KW"/>
</dbReference>
<keyword evidence="4 7" id="KW-0573">Peptidoglycan synthesis</keyword>
<dbReference type="GO" id="GO:0000287">
    <property type="term" value="F:magnesium ion binding"/>
    <property type="evidence" value="ECO:0007669"/>
    <property type="project" value="UniProtKB-UniRule"/>
</dbReference>
<protein>
    <recommendedName>
        <fullName evidence="7">UDP-N-acetylmuramoyl-L-alanyl-D-glutamate--2,6-diaminopimelate ligase</fullName>
        <ecNumber evidence="7">6.3.2.13</ecNumber>
    </recommendedName>
    <alternativeName>
        <fullName evidence="7">Meso-A2pm-adding enzyme</fullName>
    </alternativeName>
    <alternativeName>
        <fullName evidence="7">Meso-diaminopimelate-adding enzyme</fullName>
    </alternativeName>
    <alternativeName>
        <fullName evidence="7">UDP-MurNAc-L-Ala-D-Glu:meso-diaminopimelate ligase</fullName>
    </alternativeName>
    <alternativeName>
        <fullName evidence="7">UDP-MurNAc-tripeptide synthetase</fullName>
    </alternativeName>
    <alternativeName>
        <fullName evidence="7">UDP-N-acetylmuramyl-tripeptide synthetase</fullName>
    </alternativeName>
</protein>
<dbReference type="InterPro" id="IPR035911">
    <property type="entry name" value="MurE/MurF_N"/>
</dbReference>
<evidence type="ECO:0000313" key="14">
    <source>
        <dbReference type="Proteomes" id="UP000237752"/>
    </source>
</evidence>
<dbReference type="Gene3D" id="3.40.1190.10">
    <property type="entry name" value="Mur-like, catalytic domain"/>
    <property type="match status" value="1"/>
</dbReference>
<keyword evidence="5 7" id="KW-0131">Cell cycle</keyword>
<dbReference type="NCBIfam" id="TIGR01085">
    <property type="entry name" value="murE"/>
    <property type="match status" value="1"/>
</dbReference>
<dbReference type="InterPro" id="IPR005761">
    <property type="entry name" value="UDP-N-AcMur-Glu-dNH2Pim_ligase"/>
</dbReference>
<dbReference type="Gene3D" id="3.40.1390.10">
    <property type="entry name" value="MurE/MurF, N-terminal domain"/>
    <property type="match status" value="1"/>
</dbReference>
<dbReference type="PANTHER" id="PTHR23135:SF4">
    <property type="entry name" value="UDP-N-ACETYLMURAMOYL-L-ALANYL-D-GLUTAMATE--2,6-DIAMINOPIMELATE LIGASE MURE HOMOLOG, CHLOROPLASTIC"/>
    <property type="match status" value="1"/>
</dbReference>
<sequence length="520" mass="54251">MSLAKLRALVDGRSAADLADLTVTGITNRSGEVRPGDLYAAVPGTRTHGAKFAAEAQAAGAVCVLTDAEGSDAVAASHVTLPIIVVPDVKAVLGEASAYVYGAPASRMRMLGITATSGKTTTAYLMYAGLAAHGHTVGLIGTVETLIGTRVIAHVPGSSFTTPEAPDLHALLAVMVESGVDAVVMEVSSHALQLGRVAGIGFDVAGFANLSQDHLDFHLDMESYFAAKSLLFDGRSKIHVCNIDDQYGARVARLAPERTVSISPSGLSAAWRATEVDDSHLEGCRFVVNGPDSSGLSVELALPGRFNVANGLMAIAMLAQVGVPPTVAVPALRDVVVPGRMQRVVEGQDYLAVVDYAHKPAAVSAALSALRPQTAGRLIVVLGCGGDRDQAKRPLMGEVGARQSDVLIVTDDNPRSEAPDTIRAQMLDGARAVPLAERAEVIEEGDRGRAIELAVARARSGDCVLVAGKGHEHGQYVGDEVLEFDDTMRLRAAISASRTTRRYGGADEDGPDQSAEENAE</sequence>
<feature type="modified residue" description="N6-carboxylysine" evidence="7">
    <location>
        <position position="228"/>
    </location>
</feature>
<dbReference type="GO" id="GO:0009252">
    <property type="term" value="P:peptidoglycan biosynthetic process"/>
    <property type="evidence" value="ECO:0007669"/>
    <property type="project" value="UniProtKB-UniRule"/>
</dbReference>
<dbReference type="SUPFAM" id="SSF53623">
    <property type="entry name" value="MurD-like peptide ligases, catalytic domain"/>
    <property type="match status" value="1"/>
</dbReference>
<comment type="cofactor">
    <cofactor evidence="7">
        <name>Mg(2+)</name>
        <dbReference type="ChEBI" id="CHEBI:18420"/>
    </cofactor>
</comment>
<dbReference type="GO" id="GO:0071555">
    <property type="term" value="P:cell wall organization"/>
    <property type="evidence" value="ECO:0007669"/>
    <property type="project" value="UniProtKB-KW"/>
</dbReference>
<dbReference type="SUPFAM" id="SSF63418">
    <property type="entry name" value="MurE/MurF N-terminal domain"/>
    <property type="match status" value="1"/>
</dbReference>
<dbReference type="NCBIfam" id="NF001124">
    <property type="entry name" value="PRK00139.1-2"/>
    <property type="match status" value="1"/>
</dbReference>
<evidence type="ECO:0000256" key="5">
    <source>
        <dbReference type="ARBA" id="ARBA00023306"/>
    </source>
</evidence>
<evidence type="ECO:0000256" key="1">
    <source>
        <dbReference type="ARBA" id="ARBA00005898"/>
    </source>
</evidence>
<evidence type="ECO:0000256" key="7">
    <source>
        <dbReference type="HAMAP-Rule" id="MF_00208"/>
    </source>
</evidence>
<comment type="catalytic activity">
    <reaction evidence="7">
        <text>UDP-N-acetyl-alpha-D-muramoyl-L-alanyl-D-glutamate + meso-2,6-diaminopimelate + ATP = UDP-N-acetyl-alpha-D-muramoyl-L-alanyl-gamma-D-glutamyl-meso-2,6-diaminopimelate + ADP + phosphate + H(+)</text>
        <dbReference type="Rhea" id="RHEA:23676"/>
        <dbReference type="ChEBI" id="CHEBI:15378"/>
        <dbReference type="ChEBI" id="CHEBI:30616"/>
        <dbReference type="ChEBI" id="CHEBI:43474"/>
        <dbReference type="ChEBI" id="CHEBI:57791"/>
        <dbReference type="ChEBI" id="CHEBI:83900"/>
        <dbReference type="ChEBI" id="CHEBI:83905"/>
        <dbReference type="ChEBI" id="CHEBI:456216"/>
        <dbReference type="EC" id="6.3.2.13"/>
    </reaction>
</comment>
<feature type="domain" description="Mur ligase central" evidence="12">
    <location>
        <begin position="113"/>
        <end position="317"/>
    </location>
</feature>
<organism evidence="13 14">
    <name type="scientific">Antricoccus suffuscus</name>
    <dbReference type="NCBI Taxonomy" id="1629062"/>
    <lineage>
        <taxon>Bacteria</taxon>
        <taxon>Bacillati</taxon>
        <taxon>Actinomycetota</taxon>
        <taxon>Actinomycetes</taxon>
        <taxon>Geodermatophilales</taxon>
        <taxon>Antricoccaceae</taxon>
        <taxon>Antricoccus</taxon>
    </lineage>
</organism>
<evidence type="ECO:0000259" key="11">
    <source>
        <dbReference type="Pfam" id="PF02875"/>
    </source>
</evidence>
<evidence type="ECO:0000313" key="13">
    <source>
        <dbReference type="EMBL" id="PRZ41410.1"/>
    </source>
</evidence>
<dbReference type="InterPro" id="IPR000713">
    <property type="entry name" value="Mur_ligase_N"/>
</dbReference>
<dbReference type="InterPro" id="IPR004101">
    <property type="entry name" value="Mur_ligase_C"/>
</dbReference>
<dbReference type="InterPro" id="IPR036565">
    <property type="entry name" value="Mur-like_cat_sf"/>
</dbReference>
<feature type="domain" description="Mur ligase C-terminal" evidence="11">
    <location>
        <begin position="339"/>
        <end position="470"/>
    </location>
</feature>
<evidence type="ECO:0000256" key="4">
    <source>
        <dbReference type="ARBA" id="ARBA00022984"/>
    </source>
</evidence>
<dbReference type="PANTHER" id="PTHR23135">
    <property type="entry name" value="MUR LIGASE FAMILY MEMBER"/>
    <property type="match status" value="1"/>
</dbReference>
<feature type="binding site" evidence="7">
    <location>
        <position position="388"/>
    </location>
    <ligand>
        <name>meso-2,6-diaminopimelate</name>
        <dbReference type="ChEBI" id="CHEBI:57791"/>
    </ligand>
</feature>
<dbReference type="GO" id="GO:0051301">
    <property type="term" value="P:cell division"/>
    <property type="evidence" value="ECO:0007669"/>
    <property type="project" value="UniProtKB-KW"/>
</dbReference>
<feature type="compositionally biased region" description="Acidic residues" evidence="9">
    <location>
        <begin position="506"/>
        <end position="520"/>
    </location>
</feature>
<dbReference type="AlphaFoldDB" id="A0A2T0ZYJ2"/>
<dbReference type="Pfam" id="PF02875">
    <property type="entry name" value="Mur_ligase_C"/>
    <property type="match status" value="1"/>
</dbReference>
<comment type="similarity">
    <text evidence="1 7">Belongs to the MurCDEF family. MurE subfamily.</text>
</comment>
<evidence type="ECO:0000259" key="12">
    <source>
        <dbReference type="Pfam" id="PF08245"/>
    </source>
</evidence>
<dbReference type="GO" id="GO:0008765">
    <property type="term" value="F:UDP-N-acetylmuramoylalanyl-D-glutamate-2,6-diaminopimelate ligase activity"/>
    <property type="evidence" value="ECO:0007669"/>
    <property type="project" value="UniProtKB-UniRule"/>
</dbReference>
<feature type="binding site" evidence="7">
    <location>
        <begin position="412"/>
        <end position="415"/>
    </location>
    <ligand>
        <name>meso-2,6-diaminopimelate</name>
        <dbReference type="ChEBI" id="CHEBI:57791"/>
    </ligand>
</feature>
<dbReference type="HAMAP" id="MF_00208">
    <property type="entry name" value="MurE"/>
    <property type="match status" value="1"/>
</dbReference>
<evidence type="ECO:0000256" key="2">
    <source>
        <dbReference type="ARBA" id="ARBA00022618"/>
    </source>
</evidence>
<dbReference type="EMBL" id="PVUE01000010">
    <property type="protein sequence ID" value="PRZ41410.1"/>
    <property type="molecule type" value="Genomic_DNA"/>
</dbReference>
<comment type="subcellular location">
    <subcellularLocation>
        <location evidence="7 8">Cytoplasm</location>
    </subcellularLocation>
</comment>
<evidence type="ECO:0000259" key="10">
    <source>
        <dbReference type="Pfam" id="PF01225"/>
    </source>
</evidence>
<keyword evidence="3 7" id="KW-0133">Cell shape</keyword>
<keyword evidence="7" id="KW-0547">Nucleotide-binding</keyword>
<evidence type="ECO:0000256" key="8">
    <source>
        <dbReference type="RuleBase" id="RU004135"/>
    </source>
</evidence>
<feature type="binding site" evidence="7">
    <location>
        <begin position="161"/>
        <end position="162"/>
    </location>
    <ligand>
        <name>UDP-N-acetyl-alpha-D-muramoyl-L-alanyl-D-glutamate</name>
        <dbReference type="ChEBI" id="CHEBI:83900"/>
    </ligand>
</feature>
<dbReference type="Proteomes" id="UP000237752">
    <property type="component" value="Unassembled WGS sequence"/>
</dbReference>
<feature type="binding site" evidence="7">
    <location>
        <position position="196"/>
    </location>
    <ligand>
        <name>UDP-N-acetyl-alpha-D-muramoyl-L-alanyl-D-glutamate</name>
        <dbReference type="ChEBI" id="CHEBI:83900"/>
    </ligand>
</feature>
<keyword evidence="7" id="KW-0067">ATP-binding</keyword>
<evidence type="ECO:0000256" key="6">
    <source>
        <dbReference type="ARBA" id="ARBA00023316"/>
    </source>
</evidence>
<dbReference type="SUPFAM" id="SSF53244">
    <property type="entry name" value="MurD-like peptide ligases, peptide-binding domain"/>
    <property type="match status" value="1"/>
</dbReference>
<feature type="binding site" evidence="7">
    <location>
        <position position="30"/>
    </location>
    <ligand>
        <name>UDP-N-acetyl-alpha-D-muramoyl-L-alanyl-D-glutamate</name>
        <dbReference type="ChEBI" id="CHEBI:83900"/>
    </ligand>
</feature>
<keyword evidence="2 7" id="KW-0132">Cell division</keyword>
<feature type="domain" description="Mur ligase N-terminal catalytic" evidence="10">
    <location>
        <begin position="23"/>
        <end position="99"/>
    </location>
</feature>